<dbReference type="AlphaFoldDB" id="A0A4Y2CLV4"/>
<evidence type="ECO:0000256" key="1">
    <source>
        <dbReference type="SAM" id="Phobius"/>
    </source>
</evidence>
<evidence type="ECO:0000313" key="3">
    <source>
        <dbReference type="Proteomes" id="UP000499080"/>
    </source>
</evidence>
<protein>
    <submittedName>
        <fullName evidence="2">Uncharacterized protein</fullName>
    </submittedName>
</protein>
<reference evidence="2 3" key="1">
    <citation type="journal article" date="2019" name="Sci. Rep.">
        <title>Orb-weaving spider Araneus ventricosus genome elucidates the spidroin gene catalogue.</title>
        <authorList>
            <person name="Kono N."/>
            <person name="Nakamura H."/>
            <person name="Ohtoshi R."/>
            <person name="Moran D.A.P."/>
            <person name="Shinohara A."/>
            <person name="Yoshida Y."/>
            <person name="Fujiwara M."/>
            <person name="Mori M."/>
            <person name="Tomita M."/>
            <person name="Arakawa K."/>
        </authorList>
    </citation>
    <scope>NUCLEOTIDE SEQUENCE [LARGE SCALE GENOMIC DNA]</scope>
</reference>
<keyword evidence="1" id="KW-1133">Transmembrane helix</keyword>
<keyword evidence="1" id="KW-0472">Membrane</keyword>
<keyword evidence="1" id="KW-0812">Transmembrane</keyword>
<name>A0A4Y2CLV4_ARAVE</name>
<gene>
    <name evidence="2" type="ORF">AVEN_146176_1</name>
</gene>
<keyword evidence="3" id="KW-1185">Reference proteome</keyword>
<dbReference type="Proteomes" id="UP000499080">
    <property type="component" value="Unassembled WGS sequence"/>
</dbReference>
<accession>A0A4Y2CLV4</accession>
<dbReference type="EMBL" id="BGPR01000201">
    <property type="protein sequence ID" value="GBM04295.1"/>
    <property type="molecule type" value="Genomic_DNA"/>
</dbReference>
<evidence type="ECO:0000313" key="2">
    <source>
        <dbReference type="EMBL" id="GBM04295.1"/>
    </source>
</evidence>
<feature type="transmembrane region" description="Helical" evidence="1">
    <location>
        <begin position="124"/>
        <end position="143"/>
    </location>
</feature>
<organism evidence="2 3">
    <name type="scientific">Araneus ventricosus</name>
    <name type="common">Orbweaver spider</name>
    <name type="synonym">Epeira ventricosa</name>
    <dbReference type="NCBI Taxonomy" id="182803"/>
    <lineage>
        <taxon>Eukaryota</taxon>
        <taxon>Metazoa</taxon>
        <taxon>Ecdysozoa</taxon>
        <taxon>Arthropoda</taxon>
        <taxon>Chelicerata</taxon>
        <taxon>Arachnida</taxon>
        <taxon>Araneae</taxon>
        <taxon>Araneomorphae</taxon>
        <taxon>Entelegynae</taxon>
        <taxon>Araneoidea</taxon>
        <taxon>Araneidae</taxon>
        <taxon>Araneus</taxon>
    </lineage>
</organism>
<comment type="caution">
    <text evidence="2">The sequence shown here is derived from an EMBL/GenBank/DDBJ whole genome shotgun (WGS) entry which is preliminary data.</text>
</comment>
<sequence length="153" mass="17774">MSFYLSKNTITPKGIKLIKYHSVCDVYTRIVDQYQILDEIHQSKLQKQVHPRVYEEDNSKVHRTGRMTFGASKSFYPQNGKTASPFGRNLSTGWLSTQITPTPPTLLGLRKCYIEPARNRTWNFLIRSGGLTVCLSVYLHVFQRYDLKMKLNR</sequence>
<proteinExistence type="predicted"/>